<dbReference type="EMBL" id="JAIWYP010000007">
    <property type="protein sequence ID" value="KAH3796672.1"/>
    <property type="molecule type" value="Genomic_DNA"/>
</dbReference>
<gene>
    <name evidence="1" type="ORF">DPMN_150241</name>
</gene>
<proteinExistence type="predicted"/>
<dbReference type="AlphaFoldDB" id="A0A9D4J646"/>
<protein>
    <submittedName>
        <fullName evidence="1">Uncharacterized protein</fullName>
    </submittedName>
</protein>
<evidence type="ECO:0000313" key="2">
    <source>
        <dbReference type="Proteomes" id="UP000828390"/>
    </source>
</evidence>
<name>A0A9D4J646_DREPO</name>
<sequence>MIGMSLAFVLPDTGLCAEHVQSARGCREDAIARVVTLTFVDLHDRVLYDLVRGRAGDRRMVGVENHGGSITCH</sequence>
<organism evidence="1 2">
    <name type="scientific">Dreissena polymorpha</name>
    <name type="common">Zebra mussel</name>
    <name type="synonym">Mytilus polymorpha</name>
    <dbReference type="NCBI Taxonomy" id="45954"/>
    <lineage>
        <taxon>Eukaryota</taxon>
        <taxon>Metazoa</taxon>
        <taxon>Spiralia</taxon>
        <taxon>Lophotrochozoa</taxon>
        <taxon>Mollusca</taxon>
        <taxon>Bivalvia</taxon>
        <taxon>Autobranchia</taxon>
        <taxon>Heteroconchia</taxon>
        <taxon>Euheterodonta</taxon>
        <taxon>Imparidentia</taxon>
        <taxon>Neoheterodontei</taxon>
        <taxon>Myida</taxon>
        <taxon>Dreissenoidea</taxon>
        <taxon>Dreissenidae</taxon>
        <taxon>Dreissena</taxon>
    </lineage>
</organism>
<reference evidence="1" key="2">
    <citation type="submission" date="2020-11" db="EMBL/GenBank/DDBJ databases">
        <authorList>
            <person name="McCartney M.A."/>
            <person name="Auch B."/>
            <person name="Kono T."/>
            <person name="Mallez S."/>
            <person name="Becker A."/>
            <person name="Gohl D.M."/>
            <person name="Silverstein K.A.T."/>
            <person name="Koren S."/>
            <person name="Bechman K.B."/>
            <person name="Herman A."/>
            <person name="Abrahante J.E."/>
            <person name="Garbe J."/>
        </authorList>
    </citation>
    <scope>NUCLEOTIDE SEQUENCE</scope>
    <source>
        <strain evidence="1">Duluth1</strain>
        <tissue evidence="1">Whole animal</tissue>
    </source>
</reference>
<comment type="caution">
    <text evidence="1">The sequence shown here is derived from an EMBL/GenBank/DDBJ whole genome shotgun (WGS) entry which is preliminary data.</text>
</comment>
<keyword evidence="2" id="KW-1185">Reference proteome</keyword>
<accession>A0A9D4J646</accession>
<dbReference type="Proteomes" id="UP000828390">
    <property type="component" value="Unassembled WGS sequence"/>
</dbReference>
<evidence type="ECO:0000313" key="1">
    <source>
        <dbReference type="EMBL" id="KAH3796672.1"/>
    </source>
</evidence>
<reference evidence="1" key="1">
    <citation type="journal article" date="2019" name="bioRxiv">
        <title>The Genome of the Zebra Mussel, Dreissena polymorpha: A Resource for Invasive Species Research.</title>
        <authorList>
            <person name="McCartney M.A."/>
            <person name="Auch B."/>
            <person name="Kono T."/>
            <person name="Mallez S."/>
            <person name="Zhang Y."/>
            <person name="Obille A."/>
            <person name="Becker A."/>
            <person name="Abrahante J.E."/>
            <person name="Garbe J."/>
            <person name="Badalamenti J.P."/>
            <person name="Herman A."/>
            <person name="Mangelson H."/>
            <person name="Liachko I."/>
            <person name="Sullivan S."/>
            <person name="Sone E.D."/>
            <person name="Koren S."/>
            <person name="Silverstein K.A.T."/>
            <person name="Beckman K.B."/>
            <person name="Gohl D.M."/>
        </authorList>
    </citation>
    <scope>NUCLEOTIDE SEQUENCE</scope>
    <source>
        <strain evidence="1">Duluth1</strain>
        <tissue evidence="1">Whole animal</tissue>
    </source>
</reference>